<protein>
    <submittedName>
        <fullName evidence="1">Uncharacterized protein</fullName>
    </submittedName>
</protein>
<dbReference type="Pfam" id="PF14009">
    <property type="entry name" value="PADRE"/>
    <property type="match status" value="1"/>
</dbReference>
<reference evidence="1" key="1">
    <citation type="journal article" date="2023" name="Plant J.">
        <title>The genome of the king protea, Protea cynaroides.</title>
        <authorList>
            <person name="Chang J."/>
            <person name="Duong T.A."/>
            <person name="Schoeman C."/>
            <person name="Ma X."/>
            <person name="Roodt D."/>
            <person name="Barker N."/>
            <person name="Li Z."/>
            <person name="Van de Peer Y."/>
            <person name="Mizrachi E."/>
        </authorList>
    </citation>
    <scope>NUCLEOTIDE SEQUENCE</scope>
    <source>
        <tissue evidence="1">Young leaves</tissue>
    </source>
</reference>
<name>A0A9Q0GTZ3_9MAGN</name>
<dbReference type="PANTHER" id="PTHR33148">
    <property type="entry name" value="PLASTID MOVEMENT IMPAIRED PROTEIN-RELATED"/>
    <property type="match status" value="1"/>
</dbReference>
<sequence length="152" mass="16879">MGNCYTLCRPLRSSTGLDKVIRIAKSDGKMLEYRAPILVRDVLATLGDYSDVGISKEASKHESLPSDYELKIGNVYYLIPSSAATFPLICHKKKQIKVSITKQQLQELLSKTVTVEELLSVCTGLDKKGAWESVDSPTSWRPKLETILEGCE</sequence>
<proteinExistence type="predicted"/>
<dbReference type="InterPro" id="IPR025322">
    <property type="entry name" value="PADRE_dom"/>
</dbReference>
<gene>
    <name evidence="1" type="ORF">NE237_030381</name>
</gene>
<dbReference type="EMBL" id="JAMYWD010000012">
    <property type="protein sequence ID" value="KAJ4953549.1"/>
    <property type="molecule type" value="Genomic_DNA"/>
</dbReference>
<evidence type="ECO:0000313" key="1">
    <source>
        <dbReference type="EMBL" id="KAJ4953549.1"/>
    </source>
</evidence>
<comment type="caution">
    <text evidence="1">The sequence shown here is derived from an EMBL/GenBank/DDBJ whole genome shotgun (WGS) entry which is preliminary data.</text>
</comment>
<accession>A0A9Q0GTZ3</accession>
<evidence type="ECO:0000313" key="2">
    <source>
        <dbReference type="Proteomes" id="UP001141806"/>
    </source>
</evidence>
<dbReference type="PANTHER" id="PTHR33148:SF2">
    <property type="entry name" value="DUF4228 DOMAIN-CONTAINING PROTEIN"/>
    <property type="match status" value="1"/>
</dbReference>
<dbReference type="OrthoDB" id="1908589at2759"/>
<organism evidence="1 2">
    <name type="scientific">Protea cynaroides</name>
    <dbReference type="NCBI Taxonomy" id="273540"/>
    <lineage>
        <taxon>Eukaryota</taxon>
        <taxon>Viridiplantae</taxon>
        <taxon>Streptophyta</taxon>
        <taxon>Embryophyta</taxon>
        <taxon>Tracheophyta</taxon>
        <taxon>Spermatophyta</taxon>
        <taxon>Magnoliopsida</taxon>
        <taxon>Proteales</taxon>
        <taxon>Proteaceae</taxon>
        <taxon>Protea</taxon>
    </lineage>
</organism>
<dbReference type="AlphaFoldDB" id="A0A9Q0GTZ3"/>
<dbReference type="Proteomes" id="UP001141806">
    <property type="component" value="Unassembled WGS sequence"/>
</dbReference>
<keyword evidence="2" id="KW-1185">Reference proteome</keyword>